<evidence type="ECO:0000256" key="3">
    <source>
        <dbReference type="ARBA" id="ARBA00022525"/>
    </source>
</evidence>
<evidence type="ECO:0000256" key="4">
    <source>
        <dbReference type="ARBA" id="ARBA00022729"/>
    </source>
</evidence>
<evidence type="ECO:0000256" key="5">
    <source>
        <dbReference type="SAM" id="SignalP"/>
    </source>
</evidence>
<dbReference type="ExpressionAtlas" id="C0PVD4">
    <property type="expression patterns" value="baseline and differential"/>
</dbReference>
<organism evidence="6">
    <name type="scientific">Drosophila melanogaster</name>
    <name type="common">Fruit fly</name>
    <dbReference type="NCBI Taxonomy" id="7227"/>
    <lineage>
        <taxon>Eukaryota</taxon>
        <taxon>Metazoa</taxon>
        <taxon>Ecdysozoa</taxon>
        <taxon>Arthropoda</taxon>
        <taxon>Hexapoda</taxon>
        <taxon>Insecta</taxon>
        <taxon>Pterygota</taxon>
        <taxon>Neoptera</taxon>
        <taxon>Endopterygota</taxon>
        <taxon>Diptera</taxon>
        <taxon>Brachycera</taxon>
        <taxon>Muscomorpha</taxon>
        <taxon>Ephydroidea</taxon>
        <taxon>Drosophilidae</taxon>
        <taxon>Drosophila</taxon>
        <taxon>Sophophora</taxon>
    </lineage>
</organism>
<keyword evidence="3" id="KW-0964">Secreted</keyword>
<comment type="function">
    <text evidence="1">Chorion membrane (egg shell) protein; plays a role in protecting the egg from the environment.</text>
</comment>
<evidence type="ECO:0000256" key="2">
    <source>
        <dbReference type="ARBA" id="ARBA00004613"/>
    </source>
</evidence>
<proteinExistence type="evidence at transcript level"/>
<dbReference type="GO" id="GO:0005576">
    <property type="term" value="C:extracellular region"/>
    <property type="evidence" value="ECO:0007669"/>
    <property type="project" value="UniProtKB-SubCell"/>
</dbReference>
<dbReference type="GO" id="GO:0042600">
    <property type="term" value="C:egg chorion"/>
    <property type="evidence" value="ECO:0007669"/>
    <property type="project" value="InterPro"/>
</dbReference>
<dbReference type="EMBL" id="BT072990">
    <property type="protein sequence ID" value="ACN91322.1"/>
    <property type="molecule type" value="mRNA"/>
</dbReference>
<comment type="subcellular location">
    <subcellularLocation>
        <location evidence="2">Secreted</location>
    </subcellularLocation>
</comment>
<sequence length="185" mass="18722">LPSHRSTNQLSLRMMKFMCICLCAISAVSANSYGRSRGGYGGAPVGGYAYQVQPALTVKAIVPSYGGGYGGNHGGYGGAYESVPVPVSSAYSGANVGSQYSGSGYGGAPPVDAQAIALAKLALAAPSAGAPLVWKEAPRYAQPVYPPTSYVNQEYGHSEKVKGGSAAAAASSVAAGKKGYKRPSY</sequence>
<protein>
    <submittedName>
        <fullName evidence="6">TA01510p</fullName>
    </submittedName>
</protein>
<dbReference type="VEuPathDB" id="VectorBase:FBgn0000357"/>
<feature type="chain" id="PRO_5002900254" evidence="5">
    <location>
        <begin position="31"/>
        <end position="185"/>
    </location>
</feature>
<gene>
    <name evidence="6" type="primary">Cp18-RA</name>
</gene>
<accession>C0PVD4</accession>
<evidence type="ECO:0000313" key="6">
    <source>
        <dbReference type="EMBL" id="ACN91322.1"/>
    </source>
</evidence>
<dbReference type="Bgee" id="FBgn0000357">
    <property type="expression patterns" value="Expressed in secondary oocyte and 41 other cell types or tissues"/>
</dbReference>
<evidence type="ECO:0000256" key="1">
    <source>
        <dbReference type="ARBA" id="ARBA00002036"/>
    </source>
</evidence>
<dbReference type="Pfam" id="PF03964">
    <property type="entry name" value="Chorion_2"/>
    <property type="match status" value="1"/>
</dbReference>
<reference evidence="6" key="1">
    <citation type="submission" date="2009-03" db="EMBL/GenBank/DDBJ databases">
        <authorList>
            <person name="Carlson J."/>
            <person name="Booth B."/>
            <person name="Frise E."/>
            <person name="Park S."/>
            <person name="Wan K."/>
            <person name="Yu C."/>
            <person name="Celniker S."/>
        </authorList>
    </citation>
    <scope>NUCLEOTIDE SEQUENCE</scope>
</reference>
<dbReference type="InterPro" id="IPR005649">
    <property type="entry name" value="Chorion_2"/>
</dbReference>
<dbReference type="AlphaFoldDB" id="C0PVD4"/>
<dbReference type="HOGENOM" id="CLU_1541752_0_0_1"/>
<feature type="signal peptide" evidence="5">
    <location>
        <begin position="1"/>
        <end position="30"/>
    </location>
</feature>
<keyword evidence="4 5" id="KW-0732">Signal</keyword>
<name>C0PVD4_DROME</name>
<feature type="non-terminal residue" evidence="6">
    <location>
        <position position="1"/>
    </location>
</feature>